<dbReference type="InterPro" id="IPR047117">
    <property type="entry name" value="PERK1-13-like"/>
</dbReference>
<dbReference type="InterPro" id="IPR011009">
    <property type="entry name" value="Kinase-like_dom_sf"/>
</dbReference>
<evidence type="ECO:0000256" key="5">
    <source>
        <dbReference type="ARBA" id="ARBA00022679"/>
    </source>
</evidence>
<comment type="catalytic activity">
    <reaction evidence="12">
        <text>L-threonyl-[protein] + ATP = O-phospho-L-threonyl-[protein] + ADP + H(+)</text>
        <dbReference type="Rhea" id="RHEA:46608"/>
        <dbReference type="Rhea" id="RHEA-COMP:11060"/>
        <dbReference type="Rhea" id="RHEA-COMP:11605"/>
        <dbReference type="ChEBI" id="CHEBI:15378"/>
        <dbReference type="ChEBI" id="CHEBI:30013"/>
        <dbReference type="ChEBI" id="CHEBI:30616"/>
        <dbReference type="ChEBI" id="CHEBI:61977"/>
        <dbReference type="ChEBI" id="CHEBI:456216"/>
        <dbReference type="EC" id="2.7.11.1"/>
    </reaction>
</comment>
<dbReference type="PROSITE" id="PS00107">
    <property type="entry name" value="PROTEIN_KINASE_ATP"/>
    <property type="match status" value="1"/>
</dbReference>
<evidence type="ECO:0000259" key="17">
    <source>
        <dbReference type="PROSITE" id="PS50011"/>
    </source>
</evidence>
<evidence type="ECO:0000256" key="6">
    <source>
        <dbReference type="ARBA" id="ARBA00022692"/>
    </source>
</evidence>
<dbReference type="InterPro" id="IPR017441">
    <property type="entry name" value="Protein_kinase_ATP_BS"/>
</dbReference>
<evidence type="ECO:0000256" key="7">
    <source>
        <dbReference type="ARBA" id="ARBA00022741"/>
    </source>
</evidence>
<comment type="catalytic activity">
    <reaction evidence="13">
        <text>L-seryl-[protein] + ATP = O-phospho-L-seryl-[protein] + ADP + H(+)</text>
        <dbReference type="Rhea" id="RHEA:17989"/>
        <dbReference type="Rhea" id="RHEA-COMP:9863"/>
        <dbReference type="Rhea" id="RHEA-COMP:11604"/>
        <dbReference type="ChEBI" id="CHEBI:15378"/>
        <dbReference type="ChEBI" id="CHEBI:29999"/>
        <dbReference type="ChEBI" id="CHEBI:30616"/>
        <dbReference type="ChEBI" id="CHEBI:83421"/>
        <dbReference type="ChEBI" id="CHEBI:456216"/>
        <dbReference type="EC" id="2.7.11.1"/>
    </reaction>
</comment>
<proteinExistence type="predicted"/>
<sequence>MQSLAKWEGLEPNDGNSVLIVTTSLRCRVGCILPSCAVPFIIEPKASDRNMRWSFGVLSASRTEAVLGDRSCRRFQVWRGREEQQGMAKEEEEMSDSAPSPTSPSSNSTASTSPPPSEATSPPPSTSPPSPPASAPQPQNPPPAENPSPSPPYSPPLQPSDSTASPPPKSSPLTPPPNTPPTPPPNTPPPSPSPPPPTAPPPPPPPPSPPPPKAVSPVPSPPSRVPTSPPPPPPASPPPAASPPVSSPSDSRSPPPPPSTPVVVTPPTPVVVPPPPNPPTVAPSPGNQESPSPPPPPVSATTPSSPTPPSVPAPAPSSTVTTPTPPSVPTPVTPIHKNSTPSHSPPSTVPRHITPSKNSSSSPSAASSNSQGNHETVTLVGITVAGVLVALVAIFFVVLRKKNRRTHGLTGQSRRPPLEIALPSAAAGRAPHPDANHAASPTDESSYGSYGRQVRAAEGIDPSGSKSWFTYEELMSITNGFSRENHIGEGGFGSVYKGVLQDGREVAVKQLKIGSGQGDREFKAEVEIISRVHHRHLVSLVGYCIAEQHRLLVYEYLAPEYASSGKLTDRSDVYSFGVVLLELITGRKPVDASRPLGDESLVEWVRGVWTYSSFIIKRKNIYCVFVLLQARPLLIHALETGDYEELVDPKLENNFLKADMLRTIEAAAACVRHSAPKRPRMVQVTNLGVRVLRALDSEGSLSDLSNGVKFGQSTVYNSGQYSADIQKLRRMAFDSGSFSIEYDHSGEHEHELGSSSAYSSTEH</sequence>
<protein>
    <recommendedName>
        <fullName evidence="2">non-specific serine/threonine protein kinase</fullName>
        <ecNumber evidence="2">2.7.11.1</ecNumber>
    </recommendedName>
</protein>
<accession>A0A426Y314</accession>
<feature type="compositionally biased region" description="Pro residues" evidence="15">
    <location>
        <begin position="165"/>
        <end position="246"/>
    </location>
</feature>
<dbReference type="PRINTS" id="PR01217">
    <property type="entry name" value="PRICHEXTENSN"/>
</dbReference>
<dbReference type="PANTHER" id="PTHR47982">
    <property type="entry name" value="PROLINE-RICH RECEPTOR-LIKE PROTEIN KINASE PERK4"/>
    <property type="match status" value="1"/>
</dbReference>
<gene>
    <name evidence="18" type="ORF">B296_00054617</name>
</gene>
<evidence type="ECO:0000256" key="10">
    <source>
        <dbReference type="ARBA" id="ARBA00022989"/>
    </source>
</evidence>
<dbReference type="Proteomes" id="UP000287651">
    <property type="component" value="Unassembled WGS sequence"/>
</dbReference>
<keyword evidence="6 16" id="KW-0812">Transmembrane</keyword>
<evidence type="ECO:0000256" key="16">
    <source>
        <dbReference type="SAM" id="Phobius"/>
    </source>
</evidence>
<evidence type="ECO:0000256" key="11">
    <source>
        <dbReference type="ARBA" id="ARBA00023136"/>
    </source>
</evidence>
<dbReference type="Gene3D" id="1.10.510.10">
    <property type="entry name" value="Transferase(Phosphotransferase) domain 1"/>
    <property type="match status" value="1"/>
</dbReference>
<feature type="compositionally biased region" description="Low complexity" evidence="15">
    <location>
        <begin position="96"/>
        <end position="112"/>
    </location>
</feature>
<keyword evidence="8" id="KW-0418">Kinase</keyword>
<dbReference type="EC" id="2.7.11.1" evidence="2"/>
<comment type="subcellular location">
    <subcellularLocation>
        <location evidence="1">Cell membrane</location>
        <topology evidence="1">Single-pass membrane protein</topology>
    </subcellularLocation>
</comment>
<feature type="compositionally biased region" description="Pro residues" evidence="15">
    <location>
        <begin position="113"/>
        <end position="158"/>
    </location>
</feature>
<keyword evidence="9 14" id="KW-0067">ATP-binding</keyword>
<keyword evidence="3" id="KW-1003">Cell membrane</keyword>
<feature type="transmembrane region" description="Helical" evidence="16">
    <location>
        <begin position="377"/>
        <end position="399"/>
    </location>
</feature>
<feature type="compositionally biased region" description="Low complexity" evidence="15">
    <location>
        <begin position="349"/>
        <end position="372"/>
    </location>
</feature>
<feature type="region of interest" description="Disordered" evidence="15">
    <location>
        <begin position="81"/>
        <end position="372"/>
    </location>
</feature>
<feature type="compositionally biased region" description="Pro residues" evidence="15">
    <location>
        <begin position="323"/>
        <end position="332"/>
    </location>
</feature>
<evidence type="ECO:0000313" key="19">
    <source>
        <dbReference type="Proteomes" id="UP000287651"/>
    </source>
</evidence>
<dbReference type="Pfam" id="PF07714">
    <property type="entry name" value="PK_Tyr_Ser-Thr"/>
    <property type="match status" value="1"/>
</dbReference>
<evidence type="ECO:0000256" key="8">
    <source>
        <dbReference type="ARBA" id="ARBA00022777"/>
    </source>
</evidence>
<dbReference type="AlphaFoldDB" id="A0A426Y314"/>
<feature type="region of interest" description="Disordered" evidence="15">
    <location>
        <begin position="425"/>
        <end position="448"/>
    </location>
</feature>
<keyword evidence="10 16" id="KW-1133">Transmembrane helix</keyword>
<feature type="compositionally biased region" description="Pro residues" evidence="15">
    <location>
        <begin position="253"/>
        <end position="282"/>
    </location>
</feature>
<feature type="binding site" evidence="14">
    <location>
        <position position="509"/>
    </location>
    <ligand>
        <name>ATP</name>
        <dbReference type="ChEBI" id="CHEBI:30616"/>
    </ligand>
</feature>
<keyword evidence="11 16" id="KW-0472">Membrane</keyword>
<dbReference type="PROSITE" id="PS50011">
    <property type="entry name" value="PROTEIN_KINASE_DOM"/>
    <property type="match status" value="1"/>
</dbReference>
<name>A0A426Y314_ENSVE</name>
<evidence type="ECO:0000256" key="2">
    <source>
        <dbReference type="ARBA" id="ARBA00012513"/>
    </source>
</evidence>
<dbReference type="PANTHER" id="PTHR47982:SF44">
    <property type="entry name" value="PROLINE-RICH RECEPTOR-LIKE PROTEIN KINASE PERK13-RELATED"/>
    <property type="match status" value="1"/>
</dbReference>
<feature type="domain" description="Protein kinase" evidence="17">
    <location>
        <begin position="481"/>
        <end position="763"/>
    </location>
</feature>
<dbReference type="GO" id="GO:0005886">
    <property type="term" value="C:plasma membrane"/>
    <property type="evidence" value="ECO:0007669"/>
    <property type="project" value="UniProtKB-SubCell"/>
</dbReference>
<evidence type="ECO:0000256" key="15">
    <source>
        <dbReference type="SAM" id="MobiDB-lite"/>
    </source>
</evidence>
<evidence type="ECO:0000313" key="18">
    <source>
        <dbReference type="EMBL" id="RRT46188.1"/>
    </source>
</evidence>
<evidence type="ECO:0000256" key="13">
    <source>
        <dbReference type="ARBA" id="ARBA00048679"/>
    </source>
</evidence>
<keyword evidence="5" id="KW-0808">Transferase</keyword>
<evidence type="ECO:0000256" key="1">
    <source>
        <dbReference type="ARBA" id="ARBA00004162"/>
    </source>
</evidence>
<dbReference type="EMBL" id="AMZH03015358">
    <property type="protein sequence ID" value="RRT46188.1"/>
    <property type="molecule type" value="Genomic_DNA"/>
</dbReference>
<dbReference type="SUPFAM" id="SSF56112">
    <property type="entry name" value="Protein kinase-like (PK-like)"/>
    <property type="match status" value="1"/>
</dbReference>
<dbReference type="Gene3D" id="3.30.200.20">
    <property type="entry name" value="Phosphorylase Kinase, domain 1"/>
    <property type="match status" value="1"/>
</dbReference>
<evidence type="ECO:0000256" key="12">
    <source>
        <dbReference type="ARBA" id="ARBA00047899"/>
    </source>
</evidence>
<evidence type="ECO:0000256" key="14">
    <source>
        <dbReference type="PROSITE-ProRule" id="PRU10141"/>
    </source>
</evidence>
<organism evidence="18 19">
    <name type="scientific">Ensete ventricosum</name>
    <name type="common">Abyssinian banana</name>
    <name type="synonym">Musa ensete</name>
    <dbReference type="NCBI Taxonomy" id="4639"/>
    <lineage>
        <taxon>Eukaryota</taxon>
        <taxon>Viridiplantae</taxon>
        <taxon>Streptophyta</taxon>
        <taxon>Embryophyta</taxon>
        <taxon>Tracheophyta</taxon>
        <taxon>Spermatophyta</taxon>
        <taxon>Magnoliopsida</taxon>
        <taxon>Liliopsida</taxon>
        <taxon>Zingiberales</taxon>
        <taxon>Musaceae</taxon>
        <taxon>Ensete</taxon>
    </lineage>
</organism>
<dbReference type="GO" id="GO:0005524">
    <property type="term" value="F:ATP binding"/>
    <property type="evidence" value="ECO:0007669"/>
    <property type="project" value="UniProtKB-UniRule"/>
</dbReference>
<dbReference type="GO" id="GO:0004674">
    <property type="term" value="F:protein serine/threonine kinase activity"/>
    <property type="evidence" value="ECO:0007669"/>
    <property type="project" value="UniProtKB-KW"/>
</dbReference>
<keyword evidence="7 14" id="KW-0547">Nucleotide-binding</keyword>
<dbReference type="InterPro" id="IPR000719">
    <property type="entry name" value="Prot_kinase_dom"/>
</dbReference>
<dbReference type="InterPro" id="IPR001245">
    <property type="entry name" value="Ser-Thr/Tyr_kinase_cat_dom"/>
</dbReference>
<comment type="caution">
    <text evidence="18">The sequence shown here is derived from an EMBL/GenBank/DDBJ whole genome shotgun (WGS) entry which is preliminary data.</text>
</comment>
<feature type="compositionally biased region" description="Pro residues" evidence="15">
    <location>
        <begin position="305"/>
        <end position="315"/>
    </location>
</feature>
<evidence type="ECO:0000256" key="4">
    <source>
        <dbReference type="ARBA" id="ARBA00022527"/>
    </source>
</evidence>
<reference evidence="18 19" key="1">
    <citation type="journal article" date="2014" name="Agronomy (Basel)">
        <title>A Draft Genome Sequence for Ensete ventricosum, the Drought-Tolerant Tree Against Hunger.</title>
        <authorList>
            <person name="Harrison J."/>
            <person name="Moore K.A."/>
            <person name="Paszkiewicz K."/>
            <person name="Jones T."/>
            <person name="Grant M."/>
            <person name="Ambacheew D."/>
            <person name="Muzemil S."/>
            <person name="Studholme D.J."/>
        </authorList>
    </citation>
    <scope>NUCLEOTIDE SEQUENCE [LARGE SCALE GENOMIC DNA]</scope>
</reference>
<dbReference type="FunFam" id="3.30.200.20:FF:000212">
    <property type="entry name" value="Proline-rich receptor-like protein kinase PERK8"/>
    <property type="match status" value="1"/>
</dbReference>
<keyword evidence="4" id="KW-0723">Serine/threonine-protein kinase</keyword>
<evidence type="ECO:0000256" key="3">
    <source>
        <dbReference type="ARBA" id="ARBA00022475"/>
    </source>
</evidence>
<evidence type="ECO:0000256" key="9">
    <source>
        <dbReference type="ARBA" id="ARBA00022840"/>
    </source>
</evidence>